<name>A0A6G4UF63_9ACTN</name>
<dbReference type="RefSeq" id="WP_165246213.1">
    <property type="nucleotide sequence ID" value="NZ_JAAKZV010000543.1"/>
</dbReference>
<protein>
    <submittedName>
        <fullName evidence="1">Uncharacterized protein</fullName>
    </submittedName>
</protein>
<dbReference type="EMBL" id="JAAKZV010000543">
    <property type="protein sequence ID" value="NGN70453.1"/>
    <property type="molecule type" value="Genomic_DNA"/>
</dbReference>
<gene>
    <name evidence="1" type="ORF">G5C51_42065</name>
</gene>
<dbReference type="Proteomes" id="UP000481583">
    <property type="component" value="Unassembled WGS sequence"/>
</dbReference>
<keyword evidence="2" id="KW-1185">Reference proteome</keyword>
<evidence type="ECO:0000313" key="1">
    <source>
        <dbReference type="EMBL" id="NGN70453.1"/>
    </source>
</evidence>
<dbReference type="AlphaFoldDB" id="A0A6G4UF63"/>
<proteinExistence type="predicted"/>
<sequence>MMFTQAGLAVLLCFAVLLIADDFSGELVGHLTYELIKPALGLLLCRKMWHRGLWNRRLVIILQAFWILSALGTMGNGDPKGVTQLILPILAIVFITRPGVKDWFQLPPDQRAPRHPLLRPQRAPMH</sequence>
<comment type="caution">
    <text evidence="1">The sequence shown here is derived from an EMBL/GenBank/DDBJ whole genome shotgun (WGS) entry which is preliminary data.</text>
</comment>
<accession>A0A6G4UF63</accession>
<reference evidence="1 2" key="1">
    <citation type="submission" date="2020-02" db="EMBL/GenBank/DDBJ databases">
        <title>Whole-genome analyses of novel actinobacteria.</title>
        <authorList>
            <person name="Sahin N."/>
        </authorList>
    </citation>
    <scope>NUCLEOTIDE SEQUENCE [LARGE SCALE GENOMIC DNA]</scope>
    <source>
        <strain evidence="1 2">A7024</strain>
    </source>
</reference>
<evidence type="ECO:0000313" key="2">
    <source>
        <dbReference type="Proteomes" id="UP000481583"/>
    </source>
</evidence>
<organism evidence="1 2">
    <name type="scientific">Streptomyces coryli</name>
    <dbReference type="NCBI Taxonomy" id="1128680"/>
    <lineage>
        <taxon>Bacteria</taxon>
        <taxon>Bacillati</taxon>
        <taxon>Actinomycetota</taxon>
        <taxon>Actinomycetes</taxon>
        <taxon>Kitasatosporales</taxon>
        <taxon>Streptomycetaceae</taxon>
        <taxon>Streptomyces</taxon>
    </lineage>
</organism>